<feature type="non-terminal residue" evidence="2">
    <location>
        <position position="61"/>
    </location>
</feature>
<reference evidence="2" key="1">
    <citation type="journal article" date="2015" name="Nature">
        <title>Complex archaea that bridge the gap between prokaryotes and eukaryotes.</title>
        <authorList>
            <person name="Spang A."/>
            <person name="Saw J.H."/>
            <person name="Jorgensen S.L."/>
            <person name="Zaremba-Niedzwiedzka K."/>
            <person name="Martijn J."/>
            <person name="Lind A.E."/>
            <person name="van Eijk R."/>
            <person name="Schleper C."/>
            <person name="Guy L."/>
            <person name="Ettema T.J."/>
        </authorList>
    </citation>
    <scope>NUCLEOTIDE SEQUENCE</scope>
</reference>
<feature type="region of interest" description="Disordered" evidence="1">
    <location>
        <begin position="1"/>
        <end position="29"/>
    </location>
</feature>
<gene>
    <name evidence="2" type="ORF">LCGC14_2999400</name>
</gene>
<dbReference type="AlphaFoldDB" id="A0A0F8XP41"/>
<comment type="caution">
    <text evidence="2">The sequence shown here is derived from an EMBL/GenBank/DDBJ whole genome shotgun (WGS) entry which is preliminary data.</text>
</comment>
<dbReference type="EMBL" id="LAZR01061755">
    <property type="protein sequence ID" value="KKK62930.1"/>
    <property type="molecule type" value="Genomic_DNA"/>
</dbReference>
<name>A0A0F8XP41_9ZZZZ</name>
<evidence type="ECO:0000256" key="1">
    <source>
        <dbReference type="SAM" id="MobiDB-lite"/>
    </source>
</evidence>
<proteinExistence type="predicted"/>
<sequence length="61" mass="6520">MKNPPPAKENVVNRYGEGSPSPGTQVGSTKAEPITLYVASAFEALSQCHALLHDINRRTLG</sequence>
<evidence type="ECO:0000313" key="2">
    <source>
        <dbReference type="EMBL" id="KKK62930.1"/>
    </source>
</evidence>
<accession>A0A0F8XP41</accession>
<organism evidence="2">
    <name type="scientific">marine sediment metagenome</name>
    <dbReference type="NCBI Taxonomy" id="412755"/>
    <lineage>
        <taxon>unclassified sequences</taxon>
        <taxon>metagenomes</taxon>
        <taxon>ecological metagenomes</taxon>
    </lineage>
</organism>
<protein>
    <submittedName>
        <fullName evidence="2">Uncharacterized protein</fullName>
    </submittedName>
</protein>